<keyword evidence="6" id="KW-1185">Reference proteome</keyword>
<keyword evidence="2" id="KW-0547">Nucleotide-binding</keyword>
<dbReference type="FunFam" id="3.40.50.300:FF:000421">
    <property type="entry name" value="Branched-chain amino acid ABC transporter ATP-binding protein"/>
    <property type="match status" value="1"/>
</dbReference>
<dbReference type="Gene3D" id="3.40.50.300">
    <property type="entry name" value="P-loop containing nucleotide triphosphate hydrolases"/>
    <property type="match status" value="1"/>
</dbReference>
<dbReference type="GO" id="GO:0016887">
    <property type="term" value="F:ATP hydrolysis activity"/>
    <property type="evidence" value="ECO:0007669"/>
    <property type="project" value="InterPro"/>
</dbReference>
<evidence type="ECO:0000256" key="2">
    <source>
        <dbReference type="ARBA" id="ARBA00022741"/>
    </source>
</evidence>
<keyword evidence="3" id="KW-0067">ATP-binding</keyword>
<dbReference type="RefSeq" id="WP_008041880.1">
    <property type="nucleotide sequence ID" value="NZ_CH724149.1"/>
</dbReference>
<evidence type="ECO:0000259" key="4">
    <source>
        <dbReference type="PROSITE" id="PS50893"/>
    </source>
</evidence>
<dbReference type="SMART" id="SM00382">
    <property type="entry name" value="AAA"/>
    <property type="match status" value="1"/>
</dbReference>
<dbReference type="CDD" id="cd03219">
    <property type="entry name" value="ABC_Mj1267_LivG_branched"/>
    <property type="match status" value="1"/>
</dbReference>
<evidence type="ECO:0000256" key="3">
    <source>
        <dbReference type="ARBA" id="ARBA00022840"/>
    </source>
</evidence>
<accession>A4BB17</accession>
<dbReference type="InterPro" id="IPR003593">
    <property type="entry name" value="AAA+_ATPase"/>
</dbReference>
<dbReference type="InterPro" id="IPR003439">
    <property type="entry name" value="ABC_transporter-like_ATP-bd"/>
</dbReference>
<organism evidence="5 6">
    <name type="scientific">Reinekea blandensis MED297</name>
    <dbReference type="NCBI Taxonomy" id="314283"/>
    <lineage>
        <taxon>Bacteria</taxon>
        <taxon>Pseudomonadati</taxon>
        <taxon>Pseudomonadota</taxon>
        <taxon>Gammaproteobacteria</taxon>
        <taxon>Oceanospirillales</taxon>
        <taxon>Saccharospirillaceae</taxon>
        <taxon>Reinekea</taxon>
    </lineage>
</organism>
<dbReference type="InterPro" id="IPR032823">
    <property type="entry name" value="BCA_ABC_TP_C"/>
</dbReference>
<dbReference type="PANTHER" id="PTHR45772:SF1">
    <property type="entry name" value="ABC TRANSPORTER ATP-BINDING PROTEIN"/>
    <property type="match status" value="1"/>
</dbReference>
<dbReference type="Pfam" id="PF00005">
    <property type="entry name" value="ABC_tran"/>
    <property type="match status" value="1"/>
</dbReference>
<gene>
    <name evidence="5" type="ORF">MED297_11460</name>
</gene>
<dbReference type="STRING" id="314283.MED297_11460"/>
<dbReference type="GO" id="GO:0005886">
    <property type="term" value="C:plasma membrane"/>
    <property type="evidence" value="ECO:0007669"/>
    <property type="project" value="TreeGrafter"/>
</dbReference>
<protein>
    <submittedName>
        <fullName evidence="5">ABC transporter related protein</fullName>
    </submittedName>
</protein>
<keyword evidence="1" id="KW-0813">Transport</keyword>
<dbReference type="Proteomes" id="UP000005953">
    <property type="component" value="Unassembled WGS sequence"/>
</dbReference>
<dbReference type="SUPFAM" id="SSF52540">
    <property type="entry name" value="P-loop containing nucleoside triphosphate hydrolases"/>
    <property type="match status" value="1"/>
</dbReference>
<dbReference type="EMBL" id="AAOE01000003">
    <property type="protein sequence ID" value="EAR10630.1"/>
    <property type="molecule type" value="Genomic_DNA"/>
</dbReference>
<dbReference type="PANTHER" id="PTHR45772">
    <property type="entry name" value="CONSERVED COMPONENT OF ABC TRANSPORTER FOR NATURAL AMINO ACIDS-RELATED"/>
    <property type="match status" value="1"/>
</dbReference>
<dbReference type="InterPro" id="IPR027417">
    <property type="entry name" value="P-loop_NTPase"/>
</dbReference>
<proteinExistence type="predicted"/>
<comment type="caution">
    <text evidence="5">The sequence shown here is derived from an EMBL/GenBank/DDBJ whole genome shotgun (WGS) entry which is preliminary data.</text>
</comment>
<name>A4BB17_9GAMM</name>
<evidence type="ECO:0000256" key="1">
    <source>
        <dbReference type="ARBA" id="ARBA00022448"/>
    </source>
</evidence>
<dbReference type="GO" id="GO:0005524">
    <property type="term" value="F:ATP binding"/>
    <property type="evidence" value="ECO:0007669"/>
    <property type="project" value="UniProtKB-KW"/>
</dbReference>
<dbReference type="AlphaFoldDB" id="A4BB17"/>
<reference evidence="5 6" key="1">
    <citation type="submission" date="2006-02" db="EMBL/GenBank/DDBJ databases">
        <authorList>
            <person name="Pinhassi J."/>
            <person name="Pedros-Alio C."/>
            <person name="Ferriera S."/>
            <person name="Johnson J."/>
            <person name="Kravitz S."/>
            <person name="Halpern A."/>
            <person name="Remington K."/>
            <person name="Beeson K."/>
            <person name="Tran B."/>
            <person name="Rogers Y.-H."/>
            <person name="Friedman R."/>
            <person name="Venter J.C."/>
        </authorList>
    </citation>
    <scope>NUCLEOTIDE SEQUENCE [LARGE SCALE GENOMIC DNA]</scope>
    <source>
        <strain evidence="5 6">MED297</strain>
    </source>
</reference>
<dbReference type="Pfam" id="PF12399">
    <property type="entry name" value="BCA_ABC_TP_C"/>
    <property type="match status" value="1"/>
</dbReference>
<evidence type="ECO:0000313" key="6">
    <source>
        <dbReference type="Proteomes" id="UP000005953"/>
    </source>
</evidence>
<feature type="domain" description="ABC transporter" evidence="4">
    <location>
        <begin position="17"/>
        <end position="266"/>
    </location>
</feature>
<evidence type="ECO:0000313" key="5">
    <source>
        <dbReference type="EMBL" id="EAR10630.1"/>
    </source>
</evidence>
<dbReference type="InterPro" id="IPR051120">
    <property type="entry name" value="ABC_AA/LPS_Transport"/>
</dbReference>
<dbReference type="HOGENOM" id="CLU_000604_1_2_6"/>
<sequence>MSDRMVAAGTESKQSMLTVSNASLSFGGIRALVDLSFTAREGEITSIIGPNGAGKTSLFNIISGFYQPQSGAILFEGDDITRERPDRRARRGMSRTFQNLALFRGMSVLDNIKLGGHTKLKTGFFSGGWYYGKAQQEEITFREEIERDIIDFLELDHIRKAPVAALPYGLQKRVELARALAMKPKLLMLDEPVAGMNREETEDIARFILDIQEQWGTTILLVEHDMGMVMDISDQVVVLNFGKQIATGAPADVQQNPQVIEAYLGSSETEVA</sequence>
<dbReference type="PROSITE" id="PS50893">
    <property type="entry name" value="ABC_TRANSPORTER_2"/>
    <property type="match status" value="1"/>
</dbReference>